<feature type="compositionally biased region" description="Basic and acidic residues" evidence="1">
    <location>
        <begin position="89"/>
        <end position="102"/>
    </location>
</feature>
<gene>
    <name evidence="2" type="primary">U50</name>
</gene>
<sequence length="132" mass="15383">MLRAHDLLVRKVSFIDERHSKSEREREREREREGEKSMLHRKSRCICHDSQVDSRPILVLIVGLPPRIPESQSSDFDLTRTAAPGYILKSEKSKSRKSDRNKNMAAHPVSDRKCTTKVWSPYFAFPSQFPMD</sequence>
<reference evidence="2" key="1">
    <citation type="journal article" date="2015" name="J. Virol.">
        <title>Genomic and Proteomic Analyses Indicate that Banchine and Campoplegine Polydnaviruses Have Similar, if Not Identical, Viral Ancestors.</title>
        <authorList>
            <person name="Beliveau C."/>
            <person name="Cohen A."/>
            <person name="Stewart D."/>
            <person name="Periquet G."/>
            <person name="Djoumad A."/>
            <person name="Kuhn L."/>
            <person name="Stoltz D."/>
            <person name="Volkoff A.-N."/>
            <person name="Herniou E."/>
            <person name="Drezen J.-M."/>
            <person name="Cusson M."/>
        </authorList>
    </citation>
    <scope>NUCLEOTIDE SEQUENCE</scope>
</reference>
<dbReference type="AlphaFoldDB" id="A0A0F6Q8V6"/>
<protein>
    <submittedName>
        <fullName evidence="2">Uncharacterized protein</fullName>
    </submittedName>
</protein>
<proteinExistence type="predicted"/>
<dbReference type="EMBL" id="KP706799">
    <property type="protein sequence ID" value="AKD28100.1"/>
    <property type="molecule type" value="Genomic_DNA"/>
</dbReference>
<organism evidence="2">
    <name type="scientific">Glypta fumiferanae</name>
    <dbReference type="NCBI Taxonomy" id="389681"/>
    <lineage>
        <taxon>Eukaryota</taxon>
        <taxon>Metazoa</taxon>
        <taxon>Ecdysozoa</taxon>
        <taxon>Arthropoda</taxon>
        <taxon>Hexapoda</taxon>
        <taxon>Insecta</taxon>
        <taxon>Pterygota</taxon>
        <taxon>Neoptera</taxon>
        <taxon>Endopterygota</taxon>
        <taxon>Hymenoptera</taxon>
        <taxon>Apocrita</taxon>
        <taxon>Ichneumonoidea</taxon>
        <taxon>Ichneumonidae</taxon>
        <taxon>Banchinae</taxon>
        <taxon>Glypta</taxon>
    </lineage>
</organism>
<evidence type="ECO:0000313" key="2">
    <source>
        <dbReference type="EMBL" id="AKD28100.1"/>
    </source>
</evidence>
<feature type="region of interest" description="Disordered" evidence="1">
    <location>
        <begin position="87"/>
        <end position="111"/>
    </location>
</feature>
<accession>A0A0F6Q8V6</accession>
<feature type="compositionally biased region" description="Basic and acidic residues" evidence="1">
    <location>
        <begin position="19"/>
        <end position="38"/>
    </location>
</feature>
<feature type="region of interest" description="Disordered" evidence="1">
    <location>
        <begin position="19"/>
        <end position="42"/>
    </location>
</feature>
<evidence type="ECO:0000256" key="1">
    <source>
        <dbReference type="SAM" id="MobiDB-lite"/>
    </source>
</evidence>
<name>A0A0F6Q8V6_9HYME</name>